<feature type="transmembrane region" description="Helical" evidence="10">
    <location>
        <begin position="60"/>
        <end position="83"/>
    </location>
</feature>
<dbReference type="InterPro" id="IPR000515">
    <property type="entry name" value="MetI-like"/>
</dbReference>
<feature type="transmembrane region" description="Helical" evidence="10">
    <location>
        <begin position="197"/>
        <end position="223"/>
    </location>
</feature>
<dbReference type="GO" id="GO:0043190">
    <property type="term" value="C:ATP-binding cassette (ABC) transporter complex"/>
    <property type="evidence" value="ECO:0007669"/>
    <property type="project" value="InterPro"/>
</dbReference>
<feature type="transmembrane region" description="Helical" evidence="10">
    <location>
        <begin position="163"/>
        <end position="185"/>
    </location>
</feature>
<dbReference type="InterPro" id="IPR043429">
    <property type="entry name" value="ArtM/GltK/GlnP/TcyL/YhdX-like"/>
</dbReference>
<organism evidence="12 13">
    <name type="scientific">Bordetella genomosp. 2</name>
    <dbReference type="NCBI Taxonomy" id="1983456"/>
    <lineage>
        <taxon>Bacteria</taxon>
        <taxon>Pseudomonadati</taxon>
        <taxon>Pseudomonadota</taxon>
        <taxon>Betaproteobacteria</taxon>
        <taxon>Burkholderiales</taxon>
        <taxon>Alcaligenaceae</taxon>
        <taxon>Bordetella</taxon>
    </lineage>
</organism>
<evidence type="ECO:0000256" key="3">
    <source>
        <dbReference type="ARBA" id="ARBA00010072"/>
    </source>
</evidence>
<dbReference type="RefSeq" id="WP_028353280.1">
    <property type="nucleotide sequence ID" value="NZ_NEVT01000006.1"/>
</dbReference>
<keyword evidence="13" id="KW-1185">Reference proteome</keyword>
<feature type="domain" description="ABC transmembrane type-1" evidence="11">
    <location>
        <begin position="24"/>
        <end position="218"/>
    </location>
</feature>
<gene>
    <name evidence="12" type="ORF">CAL24_16285</name>
</gene>
<protein>
    <submittedName>
        <fullName evidence="12">Amino acid ABC transporter permease</fullName>
    </submittedName>
</protein>
<evidence type="ECO:0000256" key="9">
    <source>
        <dbReference type="ARBA" id="ARBA00023136"/>
    </source>
</evidence>
<dbReference type="InterPro" id="IPR035906">
    <property type="entry name" value="MetI-like_sf"/>
</dbReference>
<dbReference type="PANTHER" id="PTHR30614">
    <property type="entry name" value="MEMBRANE COMPONENT OF AMINO ACID ABC TRANSPORTER"/>
    <property type="match status" value="1"/>
</dbReference>
<proteinExistence type="inferred from homology"/>
<keyword evidence="5" id="KW-1003">Cell membrane</keyword>
<reference evidence="13" key="1">
    <citation type="submission" date="2017-05" db="EMBL/GenBank/DDBJ databases">
        <title>Complete and WGS of Bordetella genogroups.</title>
        <authorList>
            <person name="Spilker T."/>
            <person name="Lipuma J."/>
        </authorList>
    </citation>
    <scope>NUCLEOTIDE SEQUENCE [LARGE SCALE GENOMIC DNA]</scope>
    <source>
        <strain evidence="13">AU8256</strain>
    </source>
</reference>
<evidence type="ECO:0000256" key="8">
    <source>
        <dbReference type="ARBA" id="ARBA00022989"/>
    </source>
</evidence>
<keyword evidence="9 10" id="KW-0472">Membrane</keyword>
<dbReference type="NCBIfam" id="TIGR01726">
    <property type="entry name" value="HEQRo_perm_3TM"/>
    <property type="match status" value="1"/>
</dbReference>
<dbReference type="AlphaFoldDB" id="A0A261VRI2"/>
<comment type="subcellular location">
    <subcellularLocation>
        <location evidence="2">Cell inner membrane</location>
        <topology evidence="2">Multi-pass membrane protein</topology>
    </subcellularLocation>
    <subcellularLocation>
        <location evidence="10">Cell membrane</location>
        <topology evidence="10">Multi-pass membrane protein</topology>
    </subcellularLocation>
</comment>
<dbReference type="Pfam" id="PF00528">
    <property type="entry name" value="BPD_transp_1"/>
    <property type="match status" value="1"/>
</dbReference>
<sequence>MNWLIDYYNWRIVGQYTDQFIAGLANTLIAAGASLVLAVALGVPVALARMAHRGLVWRPAAGYIQFIRATPLLVQIYLVYYALPAFIPAAKGWSEMILGIVALTLHHTAYMSEIVRVGIQSVPRGQIEGAKAVGMNFGQRLRYVVLPQAFANTLPPLLGQTAVLIKDTSLLSLIAVFELVAAGVLMNSERIVPNESFLTIAAGYLLIYAFMLGLSRLVGLWLAGPAWNAR</sequence>
<evidence type="ECO:0000256" key="2">
    <source>
        <dbReference type="ARBA" id="ARBA00004429"/>
    </source>
</evidence>
<dbReference type="PANTHER" id="PTHR30614:SF20">
    <property type="entry name" value="GLUTAMINE TRANSPORT SYSTEM PERMEASE PROTEIN GLNP"/>
    <property type="match status" value="1"/>
</dbReference>
<evidence type="ECO:0000256" key="5">
    <source>
        <dbReference type="ARBA" id="ARBA00022475"/>
    </source>
</evidence>
<keyword evidence="8 10" id="KW-1133">Transmembrane helix</keyword>
<comment type="similarity">
    <text evidence="3">Belongs to the binding-protein-dependent transport system permease family. HisMQ subfamily.</text>
</comment>
<dbReference type="SUPFAM" id="SSF161098">
    <property type="entry name" value="MetI-like"/>
    <property type="match status" value="1"/>
</dbReference>
<keyword evidence="7" id="KW-0029">Amino-acid transport</keyword>
<evidence type="ECO:0000259" key="11">
    <source>
        <dbReference type="PROSITE" id="PS50928"/>
    </source>
</evidence>
<name>A0A261VRI2_9BORD</name>
<dbReference type="CDD" id="cd06261">
    <property type="entry name" value="TM_PBP2"/>
    <property type="match status" value="1"/>
</dbReference>
<comment type="function">
    <text evidence="1">Part of the binding-protein-dependent transport system for glutamine; probably responsible for the translocation of the substrate across the membrane.</text>
</comment>
<dbReference type="InterPro" id="IPR010065">
    <property type="entry name" value="AA_ABC_transptr_permease_3TM"/>
</dbReference>
<dbReference type="Proteomes" id="UP000215633">
    <property type="component" value="Unassembled WGS sequence"/>
</dbReference>
<comment type="caution">
    <text evidence="12">The sequence shown here is derived from an EMBL/GenBank/DDBJ whole genome shotgun (WGS) entry which is preliminary data.</text>
</comment>
<evidence type="ECO:0000256" key="1">
    <source>
        <dbReference type="ARBA" id="ARBA00003159"/>
    </source>
</evidence>
<feature type="transmembrane region" description="Helical" evidence="10">
    <location>
        <begin position="20"/>
        <end position="48"/>
    </location>
</feature>
<evidence type="ECO:0000256" key="6">
    <source>
        <dbReference type="ARBA" id="ARBA00022692"/>
    </source>
</evidence>
<keyword evidence="4 10" id="KW-0813">Transport</keyword>
<evidence type="ECO:0000313" key="13">
    <source>
        <dbReference type="Proteomes" id="UP000215633"/>
    </source>
</evidence>
<dbReference type="GO" id="GO:0022857">
    <property type="term" value="F:transmembrane transporter activity"/>
    <property type="evidence" value="ECO:0007669"/>
    <property type="project" value="InterPro"/>
</dbReference>
<dbReference type="Gene3D" id="1.10.3720.10">
    <property type="entry name" value="MetI-like"/>
    <property type="match status" value="1"/>
</dbReference>
<dbReference type="PROSITE" id="PS50928">
    <property type="entry name" value="ABC_TM1"/>
    <property type="match status" value="1"/>
</dbReference>
<evidence type="ECO:0000256" key="10">
    <source>
        <dbReference type="RuleBase" id="RU363032"/>
    </source>
</evidence>
<evidence type="ECO:0000256" key="4">
    <source>
        <dbReference type="ARBA" id="ARBA00022448"/>
    </source>
</evidence>
<dbReference type="EMBL" id="NEVT01000006">
    <property type="protein sequence ID" value="OZI76659.1"/>
    <property type="molecule type" value="Genomic_DNA"/>
</dbReference>
<evidence type="ECO:0000256" key="7">
    <source>
        <dbReference type="ARBA" id="ARBA00022970"/>
    </source>
</evidence>
<dbReference type="GO" id="GO:0006865">
    <property type="term" value="P:amino acid transport"/>
    <property type="evidence" value="ECO:0007669"/>
    <property type="project" value="UniProtKB-KW"/>
</dbReference>
<accession>A0A261VRI2</accession>
<evidence type="ECO:0000313" key="12">
    <source>
        <dbReference type="EMBL" id="OZI76659.1"/>
    </source>
</evidence>
<keyword evidence="6 10" id="KW-0812">Transmembrane</keyword>